<organism evidence="7 8">
    <name type="scientific">Ligilactobacillus aviarius</name>
    <dbReference type="NCBI Taxonomy" id="1606"/>
    <lineage>
        <taxon>Bacteria</taxon>
        <taxon>Bacillati</taxon>
        <taxon>Bacillota</taxon>
        <taxon>Bacilli</taxon>
        <taxon>Lactobacillales</taxon>
        <taxon>Lactobacillaceae</taxon>
        <taxon>Ligilactobacillus</taxon>
    </lineage>
</organism>
<sequence length="191" mass="21401">MEELKQRIIQDGKVLDGDILKVNSFLNHQIDPQLMQRIGEQFKHLFDDQPITKILTIEASGIAPALMTGLAFNVPVVFARKSKSAIQDDNSYHADVFSYTKKVTNHILVDRKFINPTDHVLIIDDFLANGEAVNGLIQVCDQAKCALDGIGIVIEKAFQKGGQHLRNSGYRLESLVRIKSLADQHVTFMED</sequence>
<comment type="subcellular location">
    <subcellularLocation>
        <location evidence="5">Cytoplasm</location>
    </subcellularLocation>
</comment>
<dbReference type="PANTHER" id="PTHR43864:SF1">
    <property type="entry name" value="XANTHINE PHOSPHORIBOSYLTRANSFERASE"/>
    <property type="match status" value="1"/>
</dbReference>
<dbReference type="NCBIfam" id="TIGR01744">
    <property type="entry name" value="XPRTase"/>
    <property type="match status" value="1"/>
</dbReference>
<comment type="subunit">
    <text evidence="5">Homodimer.</text>
</comment>
<keyword evidence="2 5" id="KW-0328">Glycosyltransferase</keyword>
<feature type="binding site" evidence="5">
    <location>
        <position position="20"/>
    </location>
    <ligand>
        <name>xanthine</name>
        <dbReference type="ChEBI" id="CHEBI:17712"/>
    </ligand>
</feature>
<dbReference type="GO" id="GO:0032265">
    <property type="term" value="P:XMP salvage"/>
    <property type="evidence" value="ECO:0007669"/>
    <property type="project" value="UniProtKB-UniRule"/>
</dbReference>
<dbReference type="GO" id="GO:0046110">
    <property type="term" value="P:xanthine metabolic process"/>
    <property type="evidence" value="ECO:0007669"/>
    <property type="project" value="UniProtKB-UniRule"/>
</dbReference>
<dbReference type="InterPro" id="IPR000836">
    <property type="entry name" value="PRTase_dom"/>
</dbReference>
<dbReference type="AlphaFoldDB" id="A0A179C5N7"/>
<dbReference type="CDD" id="cd06223">
    <property type="entry name" value="PRTases_typeI"/>
    <property type="match status" value="1"/>
</dbReference>
<dbReference type="InterPro" id="IPR029057">
    <property type="entry name" value="PRTase-like"/>
</dbReference>
<dbReference type="EMBL" id="LVKI01000005">
    <property type="protein sequence ID" value="OAQ08904.1"/>
    <property type="molecule type" value="Genomic_DNA"/>
</dbReference>
<dbReference type="InterPro" id="IPR010079">
    <property type="entry name" value="Xanthine_PRibTrfase"/>
</dbReference>
<protein>
    <recommendedName>
        <fullName evidence="5 6">Xanthine phosphoribosyltransferase</fullName>
        <shortName evidence="5">XPRTase</shortName>
        <ecNumber evidence="5 6">2.4.2.22</ecNumber>
    </recommendedName>
</protein>
<evidence type="ECO:0000313" key="8">
    <source>
        <dbReference type="Proteomes" id="UP000078520"/>
    </source>
</evidence>
<comment type="similarity">
    <text evidence="5">Belongs to the purine/pyrimidine phosphoribosyltransferase family. Xpt subfamily.</text>
</comment>
<dbReference type="Proteomes" id="UP000078520">
    <property type="component" value="Unassembled WGS sequence"/>
</dbReference>
<dbReference type="HAMAP" id="MF_01184">
    <property type="entry name" value="XPRTase"/>
    <property type="match status" value="1"/>
</dbReference>
<dbReference type="EC" id="2.4.2.22" evidence="5 6"/>
<evidence type="ECO:0000256" key="1">
    <source>
        <dbReference type="ARBA" id="ARBA00022490"/>
    </source>
</evidence>
<evidence type="ECO:0000256" key="2">
    <source>
        <dbReference type="ARBA" id="ARBA00022676"/>
    </source>
</evidence>
<evidence type="ECO:0000256" key="6">
    <source>
        <dbReference type="NCBIfam" id="TIGR01744"/>
    </source>
</evidence>
<feature type="binding site" evidence="5">
    <location>
        <begin position="128"/>
        <end position="132"/>
    </location>
    <ligand>
        <name>5-phospho-alpha-D-ribose 1-diphosphate</name>
        <dbReference type="ChEBI" id="CHEBI:58017"/>
    </ligand>
</feature>
<dbReference type="GO" id="GO:0000310">
    <property type="term" value="F:xanthine phosphoribosyltransferase activity"/>
    <property type="evidence" value="ECO:0007669"/>
    <property type="project" value="UniProtKB-UniRule"/>
</dbReference>
<dbReference type="InterPro" id="IPR050118">
    <property type="entry name" value="Pur/Pyrimidine_PRTase"/>
</dbReference>
<evidence type="ECO:0000256" key="4">
    <source>
        <dbReference type="ARBA" id="ARBA00022726"/>
    </source>
</evidence>
<evidence type="ECO:0000313" key="7">
    <source>
        <dbReference type="EMBL" id="OAQ08904.1"/>
    </source>
</evidence>
<comment type="pathway">
    <text evidence="5">Purine metabolism; XMP biosynthesis via salvage pathway; XMP from xanthine: step 1/1.</text>
</comment>
<comment type="catalytic activity">
    <reaction evidence="5">
        <text>XMP + diphosphate = xanthine + 5-phospho-alpha-D-ribose 1-diphosphate</text>
        <dbReference type="Rhea" id="RHEA:10800"/>
        <dbReference type="ChEBI" id="CHEBI:17712"/>
        <dbReference type="ChEBI" id="CHEBI:33019"/>
        <dbReference type="ChEBI" id="CHEBI:57464"/>
        <dbReference type="ChEBI" id="CHEBI:58017"/>
        <dbReference type="EC" id="2.4.2.22"/>
    </reaction>
</comment>
<evidence type="ECO:0000256" key="5">
    <source>
        <dbReference type="HAMAP-Rule" id="MF_01184"/>
    </source>
</evidence>
<dbReference type="SUPFAM" id="SSF53271">
    <property type="entry name" value="PRTase-like"/>
    <property type="match status" value="1"/>
</dbReference>
<dbReference type="Gene3D" id="3.40.50.2020">
    <property type="match status" value="1"/>
</dbReference>
<proteinExistence type="inferred from homology"/>
<reference evidence="8" key="1">
    <citation type="submission" date="2016-03" db="EMBL/GenBank/DDBJ databases">
        <authorList>
            <person name="Johnson T.J."/>
            <person name="Youmans B."/>
            <person name="Case K."/>
            <person name="Noll S."/>
        </authorList>
    </citation>
    <scope>NUCLEOTIDE SEQUENCE [LARGE SCALE GENOMIC DNA]</scope>
    <source>
        <strain evidence="8">UMNLAv8</strain>
    </source>
</reference>
<evidence type="ECO:0000256" key="3">
    <source>
        <dbReference type="ARBA" id="ARBA00022679"/>
    </source>
</evidence>
<comment type="caution">
    <text evidence="7">The sequence shown here is derived from an EMBL/GenBank/DDBJ whole genome shotgun (WGS) entry which is preliminary data.</text>
</comment>
<dbReference type="NCBIfam" id="NF006671">
    <property type="entry name" value="PRK09219.1"/>
    <property type="match status" value="1"/>
</dbReference>
<feature type="binding site" evidence="5">
    <location>
        <position position="156"/>
    </location>
    <ligand>
        <name>xanthine</name>
        <dbReference type="ChEBI" id="CHEBI:17712"/>
    </ligand>
</feature>
<keyword evidence="1 5" id="KW-0963">Cytoplasm</keyword>
<dbReference type="GO" id="GO:0006166">
    <property type="term" value="P:purine ribonucleoside salvage"/>
    <property type="evidence" value="ECO:0007669"/>
    <property type="project" value="UniProtKB-KW"/>
</dbReference>
<comment type="function">
    <text evidence="5">Converts the preformed base xanthine, a product of nucleic acid breakdown, to xanthosine 5'-monophosphate (XMP), so it can be reused for RNA or DNA synthesis.</text>
</comment>
<keyword evidence="3 5" id="KW-0808">Transferase</keyword>
<keyword evidence="4 5" id="KW-0660">Purine salvage</keyword>
<dbReference type="GO" id="GO:0005737">
    <property type="term" value="C:cytoplasm"/>
    <property type="evidence" value="ECO:0007669"/>
    <property type="project" value="UniProtKB-SubCell"/>
</dbReference>
<accession>A0A179C5N7</accession>
<dbReference type="RefSeq" id="WP_064208071.1">
    <property type="nucleotide sequence ID" value="NZ_LVKC01000026.1"/>
</dbReference>
<dbReference type="OrthoDB" id="9790678at2"/>
<dbReference type="PANTHER" id="PTHR43864">
    <property type="entry name" value="HYPOXANTHINE/GUANINE PHOSPHORIBOSYLTRANSFERASE"/>
    <property type="match status" value="1"/>
</dbReference>
<feature type="binding site" evidence="5">
    <location>
        <position position="27"/>
    </location>
    <ligand>
        <name>xanthine</name>
        <dbReference type="ChEBI" id="CHEBI:17712"/>
    </ligand>
</feature>
<name>A0A179C5N7_9LACO</name>
<dbReference type="UniPathway" id="UPA00602">
    <property type="reaction ID" value="UER00658"/>
</dbReference>
<gene>
    <name evidence="5" type="primary">xpt</name>
    <name evidence="7" type="ORF">A3O14_02210</name>
</gene>